<dbReference type="GO" id="GO:0016042">
    <property type="term" value="P:lipid catabolic process"/>
    <property type="evidence" value="ECO:0007669"/>
    <property type="project" value="UniProtKB-KW"/>
</dbReference>
<evidence type="ECO:0000256" key="4">
    <source>
        <dbReference type="ARBA" id="ARBA00023098"/>
    </source>
</evidence>
<feature type="active site" description="Nucleophile" evidence="6">
    <location>
        <position position="239"/>
    </location>
</feature>
<dbReference type="InterPro" id="IPR016715">
    <property type="entry name" value="PAF_acetylhydro_eukaryote"/>
</dbReference>
<comment type="catalytic activity">
    <reaction evidence="5">
        <text>a 1-O-alkyl-2-acetyl-sn-glycero-3-phosphocholine + H2O = a 1-O-alkyl-sn-glycero-3-phosphocholine + acetate + H(+)</text>
        <dbReference type="Rhea" id="RHEA:17777"/>
        <dbReference type="ChEBI" id="CHEBI:15377"/>
        <dbReference type="ChEBI" id="CHEBI:15378"/>
        <dbReference type="ChEBI" id="CHEBI:30089"/>
        <dbReference type="ChEBI" id="CHEBI:30909"/>
        <dbReference type="ChEBI" id="CHEBI:36707"/>
        <dbReference type="EC" id="3.1.1.47"/>
    </reaction>
</comment>
<dbReference type="SUPFAM" id="SSF53474">
    <property type="entry name" value="alpha/beta-Hydrolases"/>
    <property type="match status" value="1"/>
</dbReference>
<accession>A0A162DH64</accession>
<dbReference type="Gene3D" id="3.40.50.1820">
    <property type="entry name" value="alpha/beta hydrolase"/>
    <property type="match status" value="1"/>
</dbReference>
<dbReference type="AlphaFoldDB" id="A0A162DH64"/>
<keyword evidence="8" id="KW-1185">Reference proteome</keyword>
<dbReference type="Proteomes" id="UP000076858">
    <property type="component" value="Unassembled WGS sequence"/>
</dbReference>
<dbReference type="GO" id="GO:0003847">
    <property type="term" value="F:1-alkyl-2-acetylglycerophosphocholine esterase activity"/>
    <property type="evidence" value="ECO:0007669"/>
    <property type="project" value="UniProtKB-UniRule"/>
</dbReference>
<dbReference type="PANTHER" id="PTHR10272:SF0">
    <property type="entry name" value="PLATELET-ACTIVATING FACTOR ACETYLHYDROLASE"/>
    <property type="match status" value="1"/>
</dbReference>
<evidence type="ECO:0000313" key="7">
    <source>
        <dbReference type="EMBL" id="KZS11694.1"/>
    </source>
</evidence>
<keyword evidence="2 5" id="KW-0378">Hydrolase</keyword>
<evidence type="ECO:0000256" key="5">
    <source>
        <dbReference type="PIRNR" id="PIRNR018169"/>
    </source>
</evidence>
<evidence type="ECO:0000256" key="6">
    <source>
        <dbReference type="PIRSR" id="PIRSR018169-1"/>
    </source>
</evidence>
<keyword evidence="3 5" id="KW-0442">Lipid degradation</keyword>
<evidence type="ECO:0000256" key="1">
    <source>
        <dbReference type="ARBA" id="ARBA00013201"/>
    </source>
</evidence>
<reference evidence="7 8" key="1">
    <citation type="submission" date="2016-03" db="EMBL/GenBank/DDBJ databases">
        <title>EvidentialGene: Evidence-directed Construction of Genes on Genomes.</title>
        <authorList>
            <person name="Gilbert D.G."/>
            <person name="Choi J.-H."/>
            <person name="Mockaitis K."/>
            <person name="Colbourne J."/>
            <person name="Pfrender M."/>
        </authorList>
    </citation>
    <scope>NUCLEOTIDE SEQUENCE [LARGE SCALE GENOMIC DNA]</scope>
    <source>
        <strain evidence="7 8">Xinb3</strain>
        <tissue evidence="7">Complete organism</tissue>
    </source>
</reference>
<sequence>MELPHSHDGKKHVPVPTGRYVVGCTDLMIGPSQEDGCFLRIYYPSQLKDTHENSSRWASWLPHQKYVEGYTTVLGIMPFFGKKLISWAFGNSYIPVVVDAEPCTEQRFPVIVFSHGLTACRTAYSLFCSDISSHGFIVAAIEHRDGSACMTYTLEKEPNAKGGLVEKWIPYKPMQFEKDDMPLRQEQLQIRTRECSQTLDLLFKLDEGVELEHILHSPMNLGAFKGVMDLSTPVIAGHSFGSATLLRTLAADKRFKIGLAMDAWMWPLKDEIELAKSIEQPLLFINMEAFQTAPNLKAMKRFTMDADHTERRVVTLKGSVHKNQVDLPFLLPLYLRRLTGSHSAIDPVLAMELNNRISMLYLRKHLGHPVDEEHSKLVEKHTEWFYEGIP</sequence>
<keyword evidence="4 5" id="KW-0443">Lipid metabolism</keyword>
<gene>
    <name evidence="7" type="ORF">APZ42_023625</name>
</gene>
<dbReference type="PIRSF" id="PIRSF018169">
    <property type="entry name" value="PAF_acetylhydrolase"/>
    <property type="match status" value="1"/>
</dbReference>
<dbReference type="STRING" id="35525.A0A162DH64"/>
<dbReference type="PANTHER" id="PTHR10272">
    <property type="entry name" value="PLATELET-ACTIVATING FACTOR ACETYLHYDROLASE"/>
    <property type="match status" value="1"/>
</dbReference>
<protein>
    <recommendedName>
        <fullName evidence="1 5">1-alkyl-2-acetylglycerophosphocholine esterase</fullName>
        <ecNumber evidence="1 5">3.1.1.47</ecNumber>
    </recommendedName>
</protein>
<dbReference type="EMBL" id="LRGB01001574">
    <property type="protein sequence ID" value="KZS11694.1"/>
    <property type="molecule type" value="Genomic_DNA"/>
</dbReference>
<proteinExistence type="predicted"/>
<comment type="caution">
    <text evidence="7">The sequence shown here is derived from an EMBL/GenBank/DDBJ whole genome shotgun (WGS) entry which is preliminary data.</text>
</comment>
<dbReference type="EC" id="3.1.1.47" evidence="1 5"/>
<dbReference type="InterPro" id="IPR029058">
    <property type="entry name" value="AB_hydrolase_fold"/>
</dbReference>
<organism evidence="7 8">
    <name type="scientific">Daphnia magna</name>
    <dbReference type="NCBI Taxonomy" id="35525"/>
    <lineage>
        <taxon>Eukaryota</taxon>
        <taxon>Metazoa</taxon>
        <taxon>Ecdysozoa</taxon>
        <taxon>Arthropoda</taxon>
        <taxon>Crustacea</taxon>
        <taxon>Branchiopoda</taxon>
        <taxon>Diplostraca</taxon>
        <taxon>Cladocera</taxon>
        <taxon>Anomopoda</taxon>
        <taxon>Daphniidae</taxon>
        <taxon>Daphnia</taxon>
    </lineage>
</organism>
<evidence type="ECO:0000256" key="3">
    <source>
        <dbReference type="ARBA" id="ARBA00022963"/>
    </source>
</evidence>
<dbReference type="Pfam" id="PF03403">
    <property type="entry name" value="PAF-AH_p_II"/>
    <property type="match status" value="1"/>
</dbReference>
<dbReference type="OrthoDB" id="2363873at2759"/>
<name>A0A162DH64_9CRUS</name>
<evidence type="ECO:0000313" key="8">
    <source>
        <dbReference type="Proteomes" id="UP000076858"/>
    </source>
</evidence>
<evidence type="ECO:0000256" key="2">
    <source>
        <dbReference type="ARBA" id="ARBA00022801"/>
    </source>
</evidence>
<feature type="active site" description="Charge relay system" evidence="6">
    <location>
        <position position="262"/>
    </location>
</feature>
<feature type="active site" description="Charge relay system" evidence="6">
    <location>
        <position position="321"/>
    </location>
</feature>